<feature type="chain" id="PRO_5045872235" description="Lipoprotein" evidence="1">
    <location>
        <begin position="25"/>
        <end position="149"/>
    </location>
</feature>
<reference evidence="2 3" key="1">
    <citation type="submission" date="2020-08" db="EMBL/GenBank/DDBJ databases">
        <title>Description of novel Flavobacterium F-408 isolate.</title>
        <authorList>
            <person name="Saticioglu I.B."/>
            <person name="Duman M."/>
            <person name="Altun S."/>
        </authorList>
    </citation>
    <scope>NUCLEOTIDE SEQUENCE [LARGE SCALE GENOMIC DNA]</scope>
    <source>
        <strain evidence="2 3">F-408</strain>
    </source>
</reference>
<feature type="signal peptide" evidence="1">
    <location>
        <begin position="1"/>
        <end position="24"/>
    </location>
</feature>
<organism evidence="2 3">
    <name type="scientific">Flavobacterium bernardetii</name>
    <dbReference type="NCBI Taxonomy" id="2813823"/>
    <lineage>
        <taxon>Bacteria</taxon>
        <taxon>Pseudomonadati</taxon>
        <taxon>Bacteroidota</taxon>
        <taxon>Flavobacteriia</taxon>
        <taxon>Flavobacteriales</taxon>
        <taxon>Flavobacteriaceae</taxon>
        <taxon>Flavobacterium</taxon>
    </lineage>
</organism>
<dbReference type="Proteomes" id="UP000605990">
    <property type="component" value="Unassembled WGS sequence"/>
</dbReference>
<accession>A0ABR7J2G7</accession>
<dbReference type="PROSITE" id="PS51257">
    <property type="entry name" value="PROKAR_LIPOPROTEIN"/>
    <property type="match status" value="1"/>
</dbReference>
<sequence length="149" mass="17946">MKKYFKIILSVVSAFLLMSCGVSEKYSFQEENIYFKLKIKEKYEVDKILYDDNKAYHYDVIFNGKVLSIYLHKKSIKDIYKECNIVLLEDKNLYIVECGKKENGANYLKDFFVERKIKDNYIVFRPYNENSEEIEFLLQKIKEIEIIEK</sequence>
<proteinExistence type="predicted"/>
<gene>
    <name evidence="2" type="ORF">H8R27_14600</name>
</gene>
<evidence type="ECO:0000256" key="1">
    <source>
        <dbReference type="SAM" id="SignalP"/>
    </source>
</evidence>
<keyword evidence="3" id="KW-1185">Reference proteome</keyword>
<keyword evidence="1" id="KW-0732">Signal</keyword>
<comment type="caution">
    <text evidence="2">The sequence shown here is derived from an EMBL/GenBank/DDBJ whole genome shotgun (WGS) entry which is preliminary data.</text>
</comment>
<protein>
    <recommendedName>
        <fullName evidence="4">Lipoprotein</fullName>
    </recommendedName>
</protein>
<dbReference type="EMBL" id="JACRUN010000011">
    <property type="protein sequence ID" value="MBC5836118.1"/>
    <property type="molecule type" value="Genomic_DNA"/>
</dbReference>
<dbReference type="RefSeq" id="WP_166131252.1">
    <property type="nucleotide sequence ID" value="NZ_JAANOQ010000010.1"/>
</dbReference>
<evidence type="ECO:0000313" key="2">
    <source>
        <dbReference type="EMBL" id="MBC5836118.1"/>
    </source>
</evidence>
<evidence type="ECO:0000313" key="3">
    <source>
        <dbReference type="Proteomes" id="UP000605990"/>
    </source>
</evidence>
<name>A0ABR7J2G7_9FLAO</name>
<evidence type="ECO:0008006" key="4">
    <source>
        <dbReference type="Google" id="ProtNLM"/>
    </source>
</evidence>